<dbReference type="InterPro" id="IPR039272">
    <property type="entry name" value="CLEC16A/TT9"/>
</dbReference>
<dbReference type="GO" id="GO:0016197">
    <property type="term" value="P:endosomal transport"/>
    <property type="evidence" value="ECO:0007669"/>
    <property type="project" value="TreeGrafter"/>
</dbReference>
<keyword evidence="3" id="KW-1185">Reference proteome</keyword>
<evidence type="ECO:0000313" key="3">
    <source>
        <dbReference type="Proteomes" id="UP000266841"/>
    </source>
</evidence>
<dbReference type="GO" id="GO:0005770">
    <property type="term" value="C:late endosome"/>
    <property type="evidence" value="ECO:0007669"/>
    <property type="project" value="TreeGrafter"/>
</dbReference>
<organism evidence="2 3">
    <name type="scientific">Thalassiosira oceanica</name>
    <name type="common">Marine diatom</name>
    <dbReference type="NCBI Taxonomy" id="159749"/>
    <lineage>
        <taxon>Eukaryota</taxon>
        <taxon>Sar</taxon>
        <taxon>Stramenopiles</taxon>
        <taxon>Ochrophyta</taxon>
        <taxon>Bacillariophyta</taxon>
        <taxon>Coscinodiscophyceae</taxon>
        <taxon>Thalassiosirophycidae</taxon>
        <taxon>Thalassiosirales</taxon>
        <taxon>Thalassiosiraceae</taxon>
        <taxon>Thalassiosira</taxon>
    </lineage>
</organism>
<evidence type="ECO:0000256" key="1">
    <source>
        <dbReference type="SAM" id="MobiDB-lite"/>
    </source>
</evidence>
<dbReference type="PANTHER" id="PTHR21481:SF0">
    <property type="entry name" value="PROTEIN CLEC16A"/>
    <property type="match status" value="1"/>
</dbReference>
<gene>
    <name evidence="2" type="ORF">THAOC_32087</name>
</gene>
<dbReference type="OrthoDB" id="294052at2759"/>
<dbReference type="GO" id="GO:0007034">
    <property type="term" value="P:vacuolar transport"/>
    <property type="evidence" value="ECO:0007669"/>
    <property type="project" value="TreeGrafter"/>
</dbReference>
<dbReference type="EMBL" id="AGNL01045156">
    <property type="protein sequence ID" value="EJK49069.1"/>
    <property type="molecule type" value="Genomic_DNA"/>
</dbReference>
<dbReference type="eggNOG" id="ENOG502SJUE">
    <property type="taxonomic scope" value="Eukaryota"/>
</dbReference>
<feature type="compositionally biased region" description="Basic and acidic residues" evidence="1">
    <location>
        <begin position="1"/>
        <end position="11"/>
    </location>
</feature>
<feature type="region of interest" description="Disordered" evidence="1">
    <location>
        <begin position="119"/>
        <end position="157"/>
    </location>
</feature>
<accession>K0R9Z9</accession>
<comment type="caution">
    <text evidence="2">The sequence shown here is derived from an EMBL/GenBank/DDBJ whole genome shotgun (WGS) entry which is preliminary data.</text>
</comment>
<evidence type="ECO:0000313" key="2">
    <source>
        <dbReference type="EMBL" id="EJK49069.1"/>
    </source>
</evidence>
<reference evidence="2 3" key="1">
    <citation type="journal article" date="2012" name="Genome Biol.">
        <title>Genome and low-iron response of an oceanic diatom adapted to chronic iron limitation.</title>
        <authorList>
            <person name="Lommer M."/>
            <person name="Specht M."/>
            <person name="Roy A.S."/>
            <person name="Kraemer L."/>
            <person name="Andreson R."/>
            <person name="Gutowska M.A."/>
            <person name="Wolf J."/>
            <person name="Bergner S.V."/>
            <person name="Schilhabel M.B."/>
            <person name="Klostermeier U.C."/>
            <person name="Beiko R.G."/>
            <person name="Rosenstiel P."/>
            <person name="Hippler M."/>
            <person name="Laroche J."/>
        </authorList>
    </citation>
    <scope>NUCLEOTIDE SEQUENCE [LARGE SCALE GENOMIC DNA]</scope>
    <source>
        <strain evidence="2 3">CCMP1005</strain>
    </source>
</reference>
<sequence>QLDSRSDESQTSKRPSGVSVQRPKKEDRGVQNRKKRKEDNKIPYRDWLANIQDELLLLDDLLDVGLVSLNEQSIEMLLATFVYPMLLQPLLLPLTRFASTKKQTGDENGESAVRKAVIDLQSPSPLKEDDEDEHDDVGVAGPCSNESTASNGSSTCAVNGETPLRSSRDMDTAPAKTALFGLSAILQTVSNGTFRHLLLTALLHPLAPEASNGAVISSRPQVVLRNCSSDSVEIRTETKQADQSRLNEPFQQNINVYTFGTSNQDKQWLVPSSSPSANSLELDTTCVFILAPSLVDMLRKYTCPGEDLKDLLSIQTKNSTRTNPYRKRLMSAIAGDDETVSLKSLAVAVLHAAVLSVDNLVLQKLFLETLNEDEARKTIQCVAKGLVHTSVTYDGWWKATFDTNAARALIDLVSSNSDHLTISHGIVDHIRMKSSQYLLTLPARLDSKSREAMKGAKSKPNMIDRQHLDSWLLDRFFFDQSDKSSISVVENMRCLKETPCEDSSMGQYRYGLEVLSKLTFNETRDILCESTHIVDNMIVTESKSATPFHCASSWALTSLYLDSISMKLLKLREVFDGKVGDAARQSCMSAESPGDSDRAYSIAQISSKLAIAMLDEESDTKSSDSRPSHGTIVGLVGKPAFPCVCEVSPSFVSLFTGRTCISNEGIQWQSLYLVVVGRYGIFAEPNSSGAGGKGRVITAFRLACLAVKKDTTSLANNKTPARRLLLAHASLDPNPPALFVAETRSKEPRNRDGLRFTRSRMDLWFEDANAANHACKILSGKVIKARAKRGGKIKAALL</sequence>
<dbReference type="Proteomes" id="UP000266841">
    <property type="component" value="Unassembled WGS sequence"/>
</dbReference>
<feature type="region of interest" description="Disordered" evidence="1">
    <location>
        <begin position="1"/>
        <end position="38"/>
    </location>
</feature>
<dbReference type="PANTHER" id="PTHR21481">
    <property type="entry name" value="PROTEIN CLEC16A"/>
    <property type="match status" value="1"/>
</dbReference>
<name>K0R9Z9_THAOC</name>
<dbReference type="GO" id="GO:1901096">
    <property type="term" value="P:regulation of autophagosome maturation"/>
    <property type="evidence" value="ECO:0007669"/>
    <property type="project" value="TreeGrafter"/>
</dbReference>
<proteinExistence type="predicted"/>
<feature type="non-terminal residue" evidence="2">
    <location>
        <position position="1"/>
    </location>
</feature>
<dbReference type="GO" id="GO:0005794">
    <property type="term" value="C:Golgi apparatus"/>
    <property type="evidence" value="ECO:0007669"/>
    <property type="project" value="TreeGrafter"/>
</dbReference>
<dbReference type="AlphaFoldDB" id="K0R9Z9"/>
<protein>
    <submittedName>
        <fullName evidence="2">Uncharacterized protein</fullName>
    </submittedName>
</protein>
<feature type="compositionally biased region" description="Polar residues" evidence="1">
    <location>
        <begin position="144"/>
        <end position="157"/>
    </location>
</feature>